<sequence>MEGGGEVRPEASGGGVDPPGRAGDADESIRRLTCRLESLKAVHSSSQSQHQHQSGRNSLIIDGTLRSPRCATEENML</sequence>
<dbReference type="AlphaFoldDB" id="A0A804IU84"/>
<organism evidence="3 4">
    <name type="scientific">Musa acuminata subsp. malaccensis</name>
    <name type="common">Wild banana</name>
    <name type="synonym">Musa malaccensis</name>
    <dbReference type="NCBI Taxonomy" id="214687"/>
    <lineage>
        <taxon>Eukaryota</taxon>
        <taxon>Viridiplantae</taxon>
        <taxon>Streptophyta</taxon>
        <taxon>Embryophyta</taxon>
        <taxon>Tracheophyta</taxon>
        <taxon>Spermatophyta</taxon>
        <taxon>Magnoliopsida</taxon>
        <taxon>Liliopsida</taxon>
        <taxon>Zingiberales</taxon>
        <taxon>Musaceae</taxon>
        <taxon>Musa</taxon>
    </lineage>
</organism>
<protein>
    <submittedName>
        <fullName evidence="2">(wild Malaysian banana) hypothetical protein</fullName>
    </submittedName>
</protein>
<keyword evidence="4" id="KW-1185">Reference proteome</keyword>
<proteinExistence type="predicted"/>
<evidence type="ECO:0000313" key="4">
    <source>
        <dbReference type="Proteomes" id="UP000012960"/>
    </source>
</evidence>
<reference evidence="2" key="1">
    <citation type="submission" date="2021-03" db="EMBL/GenBank/DDBJ databases">
        <authorList>
            <consortium name="Genoscope - CEA"/>
            <person name="William W."/>
        </authorList>
    </citation>
    <scope>NUCLEOTIDE SEQUENCE</scope>
    <source>
        <strain evidence="2">Doubled-haploid Pahang</strain>
    </source>
</reference>
<dbReference type="Gramene" id="Ma04_t26650.1">
    <property type="protein sequence ID" value="Ma04_p26650.1"/>
    <property type="gene ID" value="Ma04_g26650"/>
</dbReference>
<gene>
    <name evidence="2" type="ORF">GSMUA_132700.1</name>
</gene>
<dbReference type="InParanoid" id="A0A804IU84"/>
<reference evidence="3" key="2">
    <citation type="submission" date="2021-05" db="UniProtKB">
        <authorList>
            <consortium name="EnsemblPlants"/>
        </authorList>
    </citation>
    <scope>IDENTIFICATION</scope>
    <source>
        <strain evidence="3">subsp. malaccensis</strain>
    </source>
</reference>
<dbReference type="EnsemblPlants" id="Ma04_t26650.1">
    <property type="protein sequence ID" value="Ma04_p26650.1"/>
    <property type="gene ID" value="Ma04_g26650"/>
</dbReference>
<evidence type="ECO:0000313" key="2">
    <source>
        <dbReference type="EMBL" id="CAG1843475.1"/>
    </source>
</evidence>
<dbReference type="EMBL" id="HG996469">
    <property type="protein sequence ID" value="CAG1843475.1"/>
    <property type="molecule type" value="Genomic_DNA"/>
</dbReference>
<feature type="region of interest" description="Disordered" evidence="1">
    <location>
        <begin position="1"/>
        <end position="77"/>
    </location>
</feature>
<evidence type="ECO:0000256" key="1">
    <source>
        <dbReference type="SAM" id="MobiDB-lite"/>
    </source>
</evidence>
<name>A0A804IU84_MUSAM</name>
<evidence type="ECO:0000313" key="3">
    <source>
        <dbReference type="EnsemblPlants" id="Ma04_p26650.1"/>
    </source>
</evidence>
<dbReference type="Proteomes" id="UP000012960">
    <property type="component" value="Unplaced"/>
</dbReference>
<accession>A0A804IU84</accession>
<feature type="compositionally biased region" description="Low complexity" evidence="1">
    <location>
        <begin position="43"/>
        <end position="54"/>
    </location>
</feature>